<feature type="transmembrane region" description="Helical" evidence="7">
    <location>
        <begin position="214"/>
        <end position="236"/>
    </location>
</feature>
<reference evidence="9 10" key="1">
    <citation type="submission" date="2019-02" db="EMBL/GenBank/DDBJ databases">
        <title>Deep-cultivation of Planctomycetes and their phenomic and genomic characterization uncovers novel biology.</title>
        <authorList>
            <person name="Wiegand S."/>
            <person name="Jogler M."/>
            <person name="Boedeker C."/>
            <person name="Pinto D."/>
            <person name="Vollmers J."/>
            <person name="Rivas-Marin E."/>
            <person name="Kohn T."/>
            <person name="Peeters S.H."/>
            <person name="Heuer A."/>
            <person name="Rast P."/>
            <person name="Oberbeckmann S."/>
            <person name="Bunk B."/>
            <person name="Jeske O."/>
            <person name="Meyerdierks A."/>
            <person name="Storesund J.E."/>
            <person name="Kallscheuer N."/>
            <person name="Luecker S."/>
            <person name="Lage O.M."/>
            <person name="Pohl T."/>
            <person name="Merkel B.J."/>
            <person name="Hornburger P."/>
            <person name="Mueller R.-W."/>
            <person name="Bruemmer F."/>
            <person name="Labrenz M."/>
            <person name="Spormann A.M."/>
            <person name="Op Den Camp H."/>
            <person name="Overmann J."/>
            <person name="Amann R."/>
            <person name="Jetten M.S.M."/>
            <person name="Mascher T."/>
            <person name="Medema M.H."/>
            <person name="Devos D.P."/>
            <person name="Kaster A.-K."/>
            <person name="Ovreas L."/>
            <person name="Rohde M."/>
            <person name="Galperin M.Y."/>
            <person name="Jogler C."/>
        </authorList>
    </citation>
    <scope>NUCLEOTIDE SEQUENCE [LARGE SCALE GENOMIC DNA]</scope>
    <source>
        <strain evidence="9 10">Pla52n</strain>
    </source>
</reference>
<keyword evidence="6" id="KW-0813">Transport</keyword>
<dbReference type="RefSeq" id="WP_146522141.1">
    <property type="nucleotide sequence ID" value="NZ_CP151726.1"/>
</dbReference>
<evidence type="ECO:0000256" key="3">
    <source>
        <dbReference type="ARBA" id="ARBA00022692"/>
    </source>
</evidence>
<dbReference type="GO" id="GO:0005886">
    <property type="term" value="C:plasma membrane"/>
    <property type="evidence" value="ECO:0007669"/>
    <property type="project" value="UniProtKB-SubCell"/>
</dbReference>
<dbReference type="PANTHER" id="PTHR30625:SF11">
    <property type="entry name" value="MOTA_TOLQ_EXBB PROTON CHANNEL DOMAIN-CONTAINING PROTEIN"/>
    <property type="match status" value="1"/>
</dbReference>
<dbReference type="InterPro" id="IPR002898">
    <property type="entry name" value="MotA_ExbB_proton_chnl"/>
</dbReference>
<keyword evidence="10" id="KW-1185">Reference proteome</keyword>
<comment type="subcellular location">
    <subcellularLocation>
        <location evidence="1">Cell membrane</location>
        <topology evidence="1">Multi-pass membrane protein</topology>
    </subcellularLocation>
    <subcellularLocation>
        <location evidence="6">Membrane</location>
        <topology evidence="6">Multi-pass membrane protein</topology>
    </subcellularLocation>
</comment>
<proteinExistence type="inferred from homology"/>
<comment type="caution">
    <text evidence="9">The sequence shown here is derived from an EMBL/GenBank/DDBJ whole genome shotgun (WGS) entry which is preliminary data.</text>
</comment>
<evidence type="ECO:0000256" key="5">
    <source>
        <dbReference type="ARBA" id="ARBA00023136"/>
    </source>
</evidence>
<evidence type="ECO:0000313" key="9">
    <source>
        <dbReference type="EMBL" id="TWT98604.1"/>
    </source>
</evidence>
<evidence type="ECO:0000256" key="2">
    <source>
        <dbReference type="ARBA" id="ARBA00022475"/>
    </source>
</evidence>
<dbReference type="Pfam" id="PF01618">
    <property type="entry name" value="MotA_ExbB"/>
    <property type="match status" value="1"/>
</dbReference>
<keyword evidence="4 7" id="KW-1133">Transmembrane helix</keyword>
<dbReference type="PANTHER" id="PTHR30625">
    <property type="entry name" value="PROTEIN TOLQ"/>
    <property type="match status" value="1"/>
</dbReference>
<dbReference type="AlphaFoldDB" id="A0A5C6AF58"/>
<feature type="domain" description="MotA/TolQ/ExbB proton channel" evidence="8">
    <location>
        <begin position="144"/>
        <end position="241"/>
    </location>
</feature>
<feature type="transmembrane region" description="Helical" evidence="7">
    <location>
        <begin position="172"/>
        <end position="194"/>
    </location>
</feature>
<feature type="transmembrane region" description="Helical" evidence="7">
    <location>
        <begin position="53"/>
        <end position="74"/>
    </location>
</feature>
<keyword evidence="3 7" id="KW-0812">Transmembrane</keyword>
<dbReference type="PROSITE" id="PS51257">
    <property type="entry name" value="PROKAR_LIPOPROTEIN"/>
    <property type="match status" value="1"/>
</dbReference>
<dbReference type="Proteomes" id="UP000320176">
    <property type="component" value="Unassembled WGS sequence"/>
</dbReference>
<accession>A0A5C6AF58</accession>
<protein>
    <submittedName>
        <fullName evidence="9">MotA/TolQ/ExbB proton channel family protein</fullName>
    </submittedName>
</protein>
<sequence>MSEASKSVVLASKKTTPSYMVPVLGATMAGCFYLLVAFVPWSPLQRYFLGHPVAVAATVLFCFAVAILAVKWLAVSTQWKTINGIADERLFPRNENLSPSDDYRNRHDAGHVARGWLKSLSGLTLNMQRSWLVIRLQELLTRQSQRGTTKHLSDDLRELSSRDADDAHDSLALVRIIVWAIPMLGFLGTVIGITQTLGGLDFSNGNAAVDNLKSGLYVAFDTTALGLVLSVLAIFLQFPVEKSEQRLLAEIDHRVGHLLSAGLPSDEPADNQYELLANLCEGVRAAVAESLANQADLWRGTIDEAQQYWQRAHETQANGIIDAIESTLKPALIDHAYQLESSSQRNHERTEKLWDRWQQGIGQWQDAMDGGAQVLASHHETLIAQCDRMLETSTDTGLLMQLQAALDSNLERLQVAGQQIDKNLGAAAGQGMADAMRILARAVDVLSKQLPASAAKTAAAKTAATSDIVSAVLPSTAVAATRTIKPGNEADHATRSREAA</sequence>
<dbReference type="InterPro" id="IPR050790">
    <property type="entry name" value="ExbB/TolQ_transport"/>
</dbReference>
<keyword evidence="2" id="KW-1003">Cell membrane</keyword>
<keyword evidence="5 7" id="KW-0472">Membrane</keyword>
<dbReference type="EMBL" id="SJPN01000006">
    <property type="protein sequence ID" value="TWT98604.1"/>
    <property type="molecule type" value="Genomic_DNA"/>
</dbReference>
<gene>
    <name evidence="9" type="ORF">Pla52n_51210</name>
</gene>
<evidence type="ECO:0000256" key="4">
    <source>
        <dbReference type="ARBA" id="ARBA00022989"/>
    </source>
</evidence>
<evidence type="ECO:0000259" key="8">
    <source>
        <dbReference type="Pfam" id="PF01618"/>
    </source>
</evidence>
<dbReference type="OrthoDB" id="230181at2"/>
<name>A0A5C6AF58_9BACT</name>
<keyword evidence="6" id="KW-0653">Protein transport</keyword>
<evidence type="ECO:0000256" key="1">
    <source>
        <dbReference type="ARBA" id="ARBA00004651"/>
    </source>
</evidence>
<organism evidence="9 10">
    <name type="scientific">Stieleria varia</name>
    <dbReference type="NCBI Taxonomy" id="2528005"/>
    <lineage>
        <taxon>Bacteria</taxon>
        <taxon>Pseudomonadati</taxon>
        <taxon>Planctomycetota</taxon>
        <taxon>Planctomycetia</taxon>
        <taxon>Pirellulales</taxon>
        <taxon>Pirellulaceae</taxon>
        <taxon>Stieleria</taxon>
    </lineage>
</organism>
<evidence type="ECO:0000256" key="7">
    <source>
        <dbReference type="SAM" id="Phobius"/>
    </source>
</evidence>
<dbReference type="GO" id="GO:0017038">
    <property type="term" value="P:protein import"/>
    <property type="evidence" value="ECO:0007669"/>
    <property type="project" value="TreeGrafter"/>
</dbReference>
<feature type="transmembrane region" description="Helical" evidence="7">
    <location>
        <begin position="21"/>
        <end position="41"/>
    </location>
</feature>
<evidence type="ECO:0000256" key="6">
    <source>
        <dbReference type="RuleBase" id="RU004057"/>
    </source>
</evidence>
<evidence type="ECO:0000313" key="10">
    <source>
        <dbReference type="Proteomes" id="UP000320176"/>
    </source>
</evidence>
<comment type="similarity">
    <text evidence="6">Belongs to the exbB/tolQ family.</text>
</comment>